<dbReference type="Pfam" id="PF16264">
    <property type="entry name" value="SatD"/>
    <property type="match status" value="1"/>
</dbReference>
<sequence>MRKKNYFVIIGDIVQSRQIKKRAQVQKIFAQAIADLERNFNDSFLSPPTLTIGDEFQAVLQSTQDLFMLVHQFEIAMEPVQVRFGLGLGQIETPINRQAAIGMDGSAFHYAREAIEQARLQNRKYLLITAMDEIQHKALELLLRWIDLNLQTWSIEKLKILTMHRQGKRQKEIANSLKMSQPAISQHLSKPVFSLIMESELFLESQLNSYLKG</sequence>
<accession>A0A7V5H2V6</accession>
<comment type="caution">
    <text evidence="1">The sequence shown here is derived from an EMBL/GenBank/DDBJ whole genome shotgun (WGS) entry which is preliminary data.</text>
</comment>
<organism evidence="1">
    <name type="scientific">Caldithrix abyssi</name>
    <dbReference type="NCBI Taxonomy" id="187145"/>
    <lineage>
        <taxon>Bacteria</taxon>
        <taxon>Pseudomonadati</taxon>
        <taxon>Calditrichota</taxon>
        <taxon>Calditrichia</taxon>
        <taxon>Calditrichales</taxon>
        <taxon>Calditrichaceae</taxon>
        <taxon>Caldithrix</taxon>
    </lineage>
</organism>
<dbReference type="Proteomes" id="UP000886111">
    <property type="component" value="Unassembled WGS sequence"/>
</dbReference>
<proteinExistence type="predicted"/>
<gene>
    <name evidence="1" type="ORF">ENL21_03665</name>
</gene>
<dbReference type="AlphaFoldDB" id="A0A7V5H2V6"/>
<reference evidence="1" key="1">
    <citation type="journal article" date="2020" name="mSystems">
        <title>Genome- and Community-Level Interaction Insights into Carbon Utilization and Element Cycling Functions of Hydrothermarchaeota in Hydrothermal Sediment.</title>
        <authorList>
            <person name="Zhou Z."/>
            <person name="Liu Y."/>
            <person name="Xu W."/>
            <person name="Pan J."/>
            <person name="Luo Z.H."/>
            <person name="Li M."/>
        </authorList>
    </citation>
    <scope>NUCLEOTIDE SEQUENCE [LARGE SCALE GENOMIC DNA]</scope>
    <source>
        <strain evidence="1">HyVt-76</strain>
    </source>
</reference>
<name>A0A7V5H2V6_CALAY</name>
<dbReference type="InterPro" id="IPR032580">
    <property type="entry name" value="SatD"/>
</dbReference>
<protein>
    <submittedName>
        <fullName evidence="1">ArsR family transcriptional regulator</fullName>
    </submittedName>
</protein>
<dbReference type="EMBL" id="DRTD01000265">
    <property type="protein sequence ID" value="HHE54854.1"/>
    <property type="molecule type" value="Genomic_DNA"/>
</dbReference>
<evidence type="ECO:0000313" key="1">
    <source>
        <dbReference type="EMBL" id="HHE54854.1"/>
    </source>
</evidence>